<sequence>MRIGVMILPTARWREARQSWKMVDELGFAHAWTLDHIAWRELAGRRWYSAMPTLAAAAQCTRRIRLGTLVASPNFRHPVPFAKEALTLSDLSGDRFVLGIGAGASGADAKVLGGVPWSPAERRDRFTEFVEVVDQLLRQPCSDYAGRFYSARDAWIDPDGGARDRIPVVVAGSGPTGMRLAARHGDGWVTNGVAARRGRVPPAVTPELAREQIDAVRRTCVEEGRDPATLKVFLMNVNRAQAAFSSAAAFADTAGRYAEIGVTDLIVPFPRSEPPYEGDLRVLEQVAADVLPMVAGD</sequence>
<evidence type="ECO:0000313" key="7">
    <source>
        <dbReference type="Proteomes" id="UP000187486"/>
    </source>
</evidence>
<dbReference type="EMBL" id="MQUQ01000025">
    <property type="protein sequence ID" value="OLZ44579.1"/>
    <property type="molecule type" value="Genomic_DNA"/>
</dbReference>
<dbReference type="InterPro" id="IPR050172">
    <property type="entry name" value="SsuD_RutA_monooxygenase"/>
</dbReference>
<dbReference type="InterPro" id="IPR011251">
    <property type="entry name" value="Luciferase-like_dom"/>
</dbReference>
<dbReference type="PANTHER" id="PTHR42847:SF4">
    <property type="entry name" value="ALKANESULFONATE MONOOXYGENASE-RELATED"/>
    <property type="match status" value="1"/>
</dbReference>
<evidence type="ECO:0000256" key="4">
    <source>
        <dbReference type="ARBA" id="ARBA00023033"/>
    </source>
</evidence>
<accession>A0A1R0KGB2</accession>
<organism evidence="6 7">
    <name type="scientific">Amycolatopsis coloradensis</name>
    <dbReference type="NCBI Taxonomy" id="76021"/>
    <lineage>
        <taxon>Bacteria</taxon>
        <taxon>Bacillati</taxon>
        <taxon>Actinomycetota</taxon>
        <taxon>Actinomycetes</taxon>
        <taxon>Pseudonocardiales</taxon>
        <taxon>Pseudonocardiaceae</taxon>
        <taxon>Amycolatopsis</taxon>
    </lineage>
</organism>
<keyword evidence="2" id="KW-0288">FMN</keyword>
<dbReference type="InterPro" id="IPR036661">
    <property type="entry name" value="Luciferase-like_sf"/>
</dbReference>
<dbReference type="SUPFAM" id="SSF51679">
    <property type="entry name" value="Bacterial luciferase-like"/>
    <property type="match status" value="1"/>
</dbReference>
<keyword evidence="3" id="KW-0560">Oxidoreductase</keyword>
<evidence type="ECO:0000256" key="3">
    <source>
        <dbReference type="ARBA" id="ARBA00023002"/>
    </source>
</evidence>
<reference evidence="6 7" key="1">
    <citation type="submission" date="2016-01" db="EMBL/GenBank/DDBJ databases">
        <title>Amycolatopsis coloradensis genome sequencing and assembly.</title>
        <authorList>
            <person name="Mayilraj S."/>
        </authorList>
    </citation>
    <scope>NUCLEOTIDE SEQUENCE [LARGE SCALE GENOMIC DNA]</scope>
    <source>
        <strain evidence="6 7">DSM 44225</strain>
    </source>
</reference>
<feature type="domain" description="Luciferase-like" evidence="5">
    <location>
        <begin position="3"/>
        <end position="234"/>
    </location>
</feature>
<dbReference type="OrthoDB" id="7374740at2"/>
<gene>
    <name evidence="6" type="ORF">BS329_36040</name>
</gene>
<evidence type="ECO:0000256" key="1">
    <source>
        <dbReference type="ARBA" id="ARBA00022630"/>
    </source>
</evidence>
<evidence type="ECO:0000259" key="5">
    <source>
        <dbReference type="Pfam" id="PF00296"/>
    </source>
</evidence>
<dbReference type="GO" id="GO:0046306">
    <property type="term" value="P:alkanesulfonate catabolic process"/>
    <property type="evidence" value="ECO:0007669"/>
    <property type="project" value="TreeGrafter"/>
</dbReference>
<proteinExistence type="predicted"/>
<dbReference type="Pfam" id="PF00296">
    <property type="entry name" value="Bac_luciferase"/>
    <property type="match status" value="1"/>
</dbReference>
<dbReference type="PANTHER" id="PTHR42847">
    <property type="entry name" value="ALKANESULFONATE MONOOXYGENASE"/>
    <property type="match status" value="1"/>
</dbReference>
<dbReference type="STRING" id="76021.BS329_36040"/>
<keyword evidence="4" id="KW-0503">Monooxygenase</keyword>
<dbReference type="GO" id="GO:0008726">
    <property type="term" value="F:alkanesulfonate monooxygenase activity"/>
    <property type="evidence" value="ECO:0007669"/>
    <property type="project" value="TreeGrafter"/>
</dbReference>
<dbReference type="Gene3D" id="3.20.20.30">
    <property type="entry name" value="Luciferase-like domain"/>
    <property type="match status" value="1"/>
</dbReference>
<evidence type="ECO:0000256" key="2">
    <source>
        <dbReference type="ARBA" id="ARBA00022643"/>
    </source>
</evidence>
<keyword evidence="1" id="KW-0285">Flavoprotein</keyword>
<dbReference type="AlphaFoldDB" id="A0A1R0KGB2"/>
<evidence type="ECO:0000313" key="6">
    <source>
        <dbReference type="EMBL" id="OLZ44579.1"/>
    </source>
</evidence>
<protein>
    <submittedName>
        <fullName evidence="6">Luciferase</fullName>
    </submittedName>
</protein>
<name>A0A1R0KGB2_9PSEU</name>
<keyword evidence="7" id="KW-1185">Reference proteome</keyword>
<dbReference type="Proteomes" id="UP000187486">
    <property type="component" value="Unassembled WGS sequence"/>
</dbReference>
<comment type="caution">
    <text evidence="6">The sequence shown here is derived from an EMBL/GenBank/DDBJ whole genome shotgun (WGS) entry which is preliminary data.</text>
</comment>